<evidence type="ECO:0000259" key="1">
    <source>
        <dbReference type="Pfam" id="PF06259"/>
    </source>
</evidence>
<dbReference type="InterPro" id="IPR010427">
    <property type="entry name" value="DUF1023"/>
</dbReference>
<dbReference type="SUPFAM" id="SSF53474">
    <property type="entry name" value="alpha/beta-Hydrolases"/>
    <property type="match status" value="1"/>
</dbReference>
<organism evidence="2 3">
    <name type="scientific">Nonomuraea pusilla</name>
    <dbReference type="NCBI Taxonomy" id="46177"/>
    <lineage>
        <taxon>Bacteria</taxon>
        <taxon>Bacillati</taxon>
        <taxon>Actinomycetota</taxon>
        <taxon>Actinomycetes</taxon>
        <taxon>Streptosporangiales</taxon>
        <taxon>Streptosporangiaceae</taxon>
        <taxon>Nonomuraea</taxon>
    </lineage>
</organism>
<dbReference type="Pfam" id="PF06259">
    <property type="entry name" value="Abhydrolase_8"/>
    <property type="match status" value="1"/>
</dbReference>
<dbReference type="GO" id="GO:0016787">
    <property type="term" value="F:hydrolase activity"/>
    <property type="evidence" value="ECO:0007669"/>
    <property type="project" value="UniProtKB-KW"/>
</dbReference>
<dbReference type="Proteomes" id="UP000198953">
    <property type="component" value="Unassembled WGS sequence"/>
</dbReference>
<gene>
    <name evidence="2" type="ORF">SAMN05660976_01020</name>
</gene>
<dbReference type="STRING" id="46177.SAMN05660976_01020"/>
<sequence>MATAVRCGGGIGCGTVDRVIHLNVSGLRRGLLCASIAAAVAVPVTGAARPGAVPAPVPAPAAPLRAASPAALAARYAATRAAIVAAGRTAAEHGHSWRARTLRDLADPARRFLAFDGRDGGLAVEVVGDLATARRIAVLVPGGDTHLDKYGLLRGGALRLRQALGDDSAVIAWLGYRTPNTVSLAALTTGRADEGAPALRAFVRELTALKPAARVSLVCHSYGSVVCGRAAPGLAVADIVLVGSPGVAADDVAALRTPATVWAGRGSGDWIAFVPHTRLRLPRVTLGFGADPVAPPFGARVFAAGDGGHSDYFKAGSPALANIARIVSGRPPAEARHAT</sequence>
<evidence type="ECO:0000313" key="2">
    <source>
        <dbReference type="EMBL" id="SEK69721.1"/>
    </source>
</evidence>
<reference evidence="2 3" key="1">
    <citation type="submission" date="2016-10" db="EMBL/GenBank/DDBJ databases">
        <authorList>
            <person name="de Groot N.N."/>
        </authorList>
    </citation>
    <scope>NUCLEOTIDE SEQUENCE [LARGE SCALE GENOMIC DNA]</scope>
    <source>
        <strain evidence="2 3">DSM 43357</strain>
    </source>
</reference>
<name>A0A1H7J4R3_9ACTN</name>
<dbReference type="Gene3D" id="3.40.50.1820">
    <property type="entry name" value="alpha/beta hydrolase"/>
    <property type="match status" value="1"/>
</dbReference>
<evidence type="ECO:0000313" key="3">
    <source>
        <dbReference type="Proteomes" id="UP000198953"/>
    </source>
</evidence>
<dbReference type="EMBL" id="FOBF01000002">
    <property type="protein sequence ID" value="SEK69721.1"/>
    <property type="molecule type" value="Genomic_DNA"/>
</dbReference>
<feature type="domain" description="DUF1023" evidence="1">
    <location>
        <begin position="116"/>
        <end position="276"/>
    </location>
</feature>
<protein>
    <submittedName>
        <fullName evidence="2">Alpha/beta hydrolase</fullName>
    </submittedName>
</protein>
<proteinExistence type="predicted"/>
<keyword evidence="3" id="KW-1185">Reference proteome</keyword>
<dbReference type="AlphaFoldDB" id="A0A1H7J4R3"/>
<dbReference type="InterPro" id="IPR029058">
    <property type="entry name" value="AB_hydrolase_fold"/>
</dbReference>
<keyword evidence="2" id="KW-0378">Hydrolase</keyword>
<accession>A0A1H7J4R3</accession>
<dbReference type="OrthoDB" id="5170249at2"/>